<evidence type="ECO:0000259" key="10">
    <source>
        <dbReference type="PROSITE" id="PS51371"/>
    </source>
</evidence>
<name>A0A3L8PYC2_9GAMM</name>
<sequence length="354" mass="39576">MLLLLVYVSIAIGISFLCSILEAVLLSITPGYLAYLKKQGKPSYKPLETLKDDIDKPLASILTLNTIAHTIGAASAGAHATVVFGSEWLGVFSAVLTLGILLLSEIIPKTIGATYWRQLAPITGFVLNWLVWVLTPFVWISSIVTRFVSHQKPEPQLREELSAIATLAGETGELDIGESKLFENILSLRQTTISKVLTPRTVVFRVSDTLSINDFFAQFAKNPFSRALVYHENKDNIVGFVHKLELYRYQQQYGSDASIGRVLRPVCALFKTMSLATALKFMLSNKHQLTIVVDEYGSLNGVLSLEDIFEHMLGEEIMDEVDNTPDLQQAAHKRWAKWKQEHNVIDPRDEQKSD</sequence>
<feature type="transmembrane region" description="Helical" evidence="9">
    <location>
        <begin position="88"/>
        <end position="107"/>
    </location>
</feature>
<keyword evidence="6 8" id="KW-0472">Membrane</keyword>
<evidence type="ECO:0000256" key="1">
    <source>
        <dbReference type="ARBA" id="ARBA00004141"/>
    </source>
</evidence>
<evidence type="ECO:0000256" key="9">
    <source>
        <dbReference type="SAM" id="Phobius"/>
    </source>
</evidence>
<keyword evidence="5 7" id="KW-0129">CBS domain</keyword>
<dbReference type="CDD" id="cd04590">
    <property type="entry name" value="CBS_pair_CorC_HlyC_assoc"/>
    <property type="match status" value="1"/>
</dbReference>
<evidence type="ECO:0000256" key="5">
    <source>
        <dbReference type="ARBA" id="ARBA00023122"/>
    </source>
</evidence>
<dbReference type="EMBL" id="QZEI01000034">
    <property type="protein sequence ID" value="RLV59458.1"/>
    <property type="molecule type" value="Genomic_DNA"/>
</dbReference>
<dbReference type="PROSITE" id="PS51371">
    <property type="entry name" value="CBS"/>
    <property type="match status" value="1"/>
</dbReference>
<dbReference type="RefSeq" id="WP_121839288.1">
    <property type="nucleotide sequence ID" value="NZ_ML014783.1"/>
</dbReference>
<comment type="subcellular location">
    <subcellularLocation>
        <location evidence="1">Membrane</location>
        <topology evidence="1">Multi-pass membrane protein</topology>
    </subcellularLocation>
</comment>
<reference evidence="12 13" key="1">
    <citation type="submission" date="2018-09" db="EMBL/GenBank/DDBJ databases">
        <title>Phylogeny of the Shewanellaceae, and recommendation for two new genera, Pseudoshewanella and Parashewanella.</title>
        <authorList>
            <person name="Wang G."/>
        </authorList>
    </citation>
    <scope>NUCLEOTIDE SEQUENCE [LARGE SCALE GENOMIC DNA]</scope>
    <source>
        <strain evidence="12 13">C51</strain>
    </source>
</reference>
<dbReference type="PROSITE" id="PS51846">
    <property type="entry name" value="CNNM"/>
    <property type="match status" value="1"/>
</dbReference>
<keyword evidence="2 8" id="KW-0812">Transmembrane</keyword>
<dbReference type="OrthoDB" id="9798188at2"/>
<keyword evidence="4 8" id="KW-1133">Transmembrane helix</keyword>
<dbReference type="Proteomes" id="UP000281474">
    <property type="component" value="Unassembled WGS sequence"/>
</dbReference>
<dbReference type="Gene3D" id="3.10.580.10">
    <property type="entry name" value="CBS-domain"/>
    <property type="match status" value="1"/>
</dbReference>
<dbReference type="SUPFAM" id="SSF54631">
    <property type="entry name" value="CBS-domain pair"/>
    <property type="match status" value="1"/>
</dbReference>
<accession>A0A3L8PYC2</accession>
<evidence type="ECO:0000313" key="12">
    <source>
        <dbReference type="EMBL" id="RLV59458.1"/>
    </source>
</evidence>
<dbReference type="InterPro" id="IPR046342">
    <property type="entry name" value="CBS_dom_sf"/>
</dbReference>
<dbReference type="PANTHER" id="PTHR22777:SF4">
    <property type="entry name" value="UPF0053 PROTEIN SLL1254"/>
    <property type="match status" value="1"/>
</dbReference>
<dbReference type="GO" id="GO:0005886">
    <property type="term" value="C:plasma membrane"/>
    <property type="evidence" value="ECO:0007669"/>
    <property type="project" value="TreeGrafter"/>
</dbReference>
<evidence type="ECO:0000256" key="6">
    <source>
        <dbReference type="ARBA" id="ARBA00023136"/>
    </source>
</evidence>
<evidence type="ECO:0000256" key="7">
    <source>
        <dbReference type="PROSITE-ProRule" id="PRU00703"/>
    </source>
</evidence>
<dbReference type="InterPro" id="IPR002550">
    <property type="entry name" value="CNNM"/>
</dbReference>
<dbReference type="Pfam" id="PF00571">
    <property type="entry name" value="CBS"/>
    <property type="match status" value="1"/>
</dbReference>
<feature type="transmembrane region" description="Helical" evidence="9">
    <location>
        <begin position="6"/>
        <end position="36"/>
    </location>
</feature>
<feature type="domain" description="CNNM transmembrane" evidence="11">
    <location>
        <begin position="1"/>
        <end position="178"/>
    </location>
</feature>
<evidence type="ECO:0000256" key="2">
    <source>
        <dbReference type="ARBA" id="ARBA00022692"/>
    </source>
</evidence>
<evidence type="ECO:0000256" key="3">
    <source>
        <dbReference type="ARBA" id="ARBA00022737"/>
    </source>
</evidence>
<proteinExistence type="predicted"/>
<evidence type="ECO:0000256" key="4">
    <source>
        <dbReference type="ARBA" id="ARBA00022989"/>
    </source>
</evidence>
<gene>
    <name evidence="12" type="ORF">D5018_12225</name>
</gene>
<organism evidence="12 13">
    <name type="scientific">Parashewanella curva</name>
    <dbReference type="NCBI Taxonomy" id="2338552"/>
    <lineage>
        <taxon>Bacteria</taxon>
        <taxon>Pseudomonadati</taxon>
        <taxon>Pseudomonadota</taxon>
        <taxon>Gammaproteobacteria</taxon>
        <taxon>Alteromonadales</taxon>
        <taxon>Shewanellaceae</taxon>
        <taxon>Parashewanella</taxon>
    </lineage>
</organism>
<evidence type="ECO:0000256" key="8">
    <source>
        <dbReference type="PROSITE-ProRule" id="PRU01193"/>
    </source>
</evidence>
<evidence type="ECO:0000259" key="11">
    <source>
        <dbReference type="PROSITE" id="PS51846"/>
    </source>
</evidence>
<feature type="transmembrane region" description="Helical" evidence="9">
    <location>
        <begin position="119"/>
        <end position="140"/>
    </location>
</feature>
<feature type="domain" description="CBS" evidence="10">
    <location>
        <begin position="262"/>
        <end position="320"/>
    </location>
</feature>
<feature type="transmembrane region" description="Helical" evidence="9">
    <location>
        <begin position="57"/>
        <end position="76"/>
    </location>
</feature>
<dbReference type="Pfam" id="PF01595">
    <property type="entry name" value="CNNM"/>
    <property type="match status" value="1"/>
</dbReference>
<keyword evidence="3" id="KW-0677">Repeat</keyword>
<dbReference type="AlphaFoldDB" id="A0A3L8PYC2"/>
<dbReference type="PANTHER" id="PTHR22777">
    <property type="entry name" value="HEMOLYSIN-RELATED"/>
    <property type="match status" value="1"/>
</dbReference>
<dbReference type="InterPro" id="IPR000644">
    <property type="entry name" value="CBS_dom"/>
</dbReference>
<evidence type="ECO:0000313" key="13">
    <source>
        <dbReference type="Proteomes" id="UP000281474"/>
    </source>
</evidence>
<keyword evidence="13" id="KW-1185">Reference proteome</keyword>
<comment type="caution">
    <text evidence="12">The sequence shown here is derived from an EMBL/GenBank/DDBJ whole genome shotgun (WGS) entry which is preliminary data.</text>
</comment>
<protein>
    <submittedName>
        <fullName evidence="12">HlyC/CorC family transporter</fullName>
    </submittedName>
</protein>
<dbReference type="InterPro" id="IPR044751">
    <property type="entry name" value="Ion_transp-like_CBS"/>
</dbReference>